<accession>A0A9P6D2R6</accession>
<evidence type="ECO:0000313" key="2">
    <source>
        <dbReference type="Proteomes" id="UP000807025"/>
    </source>
</evidence>
<gene>
    <name evidence="1" type="ORF">BDN71DRAFT_405714</name>
</gene>
<evidence type="ECO:0000313" key="1">
    <source>
        <dbReference type="EMBL" id="KAF9488872.1"/>
    </source>
</evidence>
<dbReference type="Proteomes" id="UP000807025">
    <property type="component" value="Unassembled WGS sequence"/>
</dbReference>
<keyword evidence="2" id="KW-1185">Reference proteome</keyword>
<dbReference type="AlphaFoldDB" id="A0A9P6D2R6"/>
<reference evidence="1" key="1">
    <citation type="submission" date="2020-11" db="EMBL/GenBank/DDBJ databases">
        <authorList>
            <consortium name="DOE Joint Genome Institute"/>
            <person name="Ahrendt S."/>
            <person name="Riley R."/>
            <person name="Andreopoulos W."/>
            <person name="Labutti K."/>
            <person name="Pangilinan J."/>
            <person name="Ruiz-Duenas F.J."/>
            <person name="Barrasa J.M."/>
            <person name="Sanchez-Garcia M."/>
            <person name="Camarero S."/>
            <person name="Miyauchi S."/>
            <person name="Serrano A."/>
            <person name="Linde D."/>
            <person name="Babiker R."/>
            <person name="Drula E."/>
            <person name="Ayuso-Fernandez I."/>
            <person name="Pacheco R."/>
            <person name="Padilla G."/>
            <person name="Ferreira P."/>
            <person name="Barriuso J."/>
            <person name="Kellner H."/>
            <person name="Castanera R."/>
            <person name="Alfaro M."/>
            <person name="Ramirez L."/>
            <person name="Pisabarro A.G."/>
            <person name="Kuo A."/>
            <person name="Tritt A."/>
            <person name="Lipzen A."/>
            <person name="He G."/>
            <person name="Yan M."/>
            <person name="Ng V."/>
            <person name="Cullen D."/>
            <person name="Martin F."/>
            <person name="Rosso M.-N."/>
            <person name="Henrissat B."/>
            <person name="Hibbett D."/>
            <person name="Martinez A.T."/>
            <person name="Grigoriev I.V."/>
        </authorList>
    </citation>
    <scope>NUCLEOTIDE SEQUENCE</scope>
    <source>
        <strain evidence="1">ATCC 90797</strain>
    </source>
</reference>
<proteinExistence type="predicted"/>
<organism evidence="1 2">
    <name type="scientific">Pleurotus eryngii</name>
    <name type="common">Boletus of the steppes</name>
    <dbReference type="NCBI Taxonomy" id="5323"/>
    <lineage>
        <taxon>Eukaryota</taxon>
        <taxon>Fungi</taxon>
        <taxon>Dikarya</taxon>
        <taxon>Basidiomycota</taxon>
        <taxon>Agaricomycotina</taxon>
        <taxon>Agaricomycetes</taxon>
        <taxon>Agaricomycetidae</taxon>
        <taxon>Agaricales</taxon>
        <taxon>Pleurotineae</taxon>
        <taxon>Pleurotaceae</taxon>
        <taxon>Pleurotus</taxon>
    </lineage>
</organism>
<protein>
    <submittedName>
        <fullName evidence="1">Uncharacterized protein</fullName>
    </submittedName>
</protein>
<comment type="caution">
    <text evidence="1">The sequence shown here is derived from an EMBL/GenBank/DDBJ whole genome shotgun (WGS) entry which is preliminary data.</text>
</comment>
<dbReference type="EMBL" id="MU154693">
    <property type="protein sequence ID" value="KAF9488872.1"/>
    <property type="molecule type" value="Genomic_DNA"/>
</dbReference>
<name>A0A9P6D2R6_PLEER</name>
<sequence length="149" mass="16411">MNCFVPRTSLVLSPNPSHMPCPLLYFHSLSTPFVLLKSATGQKPSVRCPDDFRRRGGDRDVERGGGHKELGIPAFLHTYPHTPVDVRICAPVSPVASVKGSVMGSIVLELPSWVFNVDNMEERHSREWGRAGRRLDRQQGECVASCGTG</sequence>